<reference evidence="8" key="1">
    <citation type="submission" date="2019-08" db="EMBL/GenBank/DDBJ databases">
        <authorList>
            <person name="Kucharzyk K."/>
            <person name="Murdoch R.W."/>
            <person name="Higgins S."/>
            <person name="Loffler F."/>
        </authorList>
    </citation>
    <scope>NUCLEOTIDE SEQUENCE</scope>
</reference>
<dbReference type="SUPFAM" id="SSF51735">
    <property type="entry name" value="NAD(P)-binding Rossmann-fold domains"/>
    <property type="match status" value="1"/>
</dbReference>
<evidence type="ECO:0000259" key="7">
    <source>
        <dbReference type="Pfam" id="PF21252"/>
    </source>
</evidence>
<dbReference type="Gene3D" id="3.40.50.720">
    <property type="entry name" value="NAD(P)-binding Rossmann-like Domain"/>
    <property type="match status" value="1"/>
</dbReference>
<evidence type="ECO:0000256" key="2">
    <source>
        <dbReference type="ARBA" id="ARBA00009329"/>
    </source>
</evidence>
<dbReference type="Pfam" id="PF01408">
    <property type="entry name" value="GFO_IDH_MocA"/>
    <property type="match status" value="1"/>
</dbReference>
<evidence type="ECO:0000256" key="3">
    <source>
        <dbReference type="ARBA" id="ARBA00022801"/>
    </source>
</evidence>
<comment type="cofactor">
    <cofactor evidence="1">
        <name>NAD(+)</name>
        <dbReference type="ChEBI" id="CHEBI:57540"/>
    </cofactor>
</comment>
<dbReference type="InterPro" id="IPR036291">
    <property type="entry name" value="NAD(P)-bd_dom_sf"/>
</dbReference>
<comment type="similarity">
    <text evidence="2">Belongs to the Gfo/Idh/MocA family. Glycosyl hydrolase 109 subfamily.</text>
</comment>
<dbReference type="InterPro" id="IPR049303">
    <property type="entry name" value="Glyco_hydro_109_C"/>
</dbReference>
<keyword evidence="4" id="KW-0520">NAD</keyword>
<proteinExistence type="inferred from homology"/>
<name>A0A644ZHJ9_9ZZZZ</name>
<dbReference type="GO" id="GO:0050112">
    <property type="term" value="F:inositol 2-dehydrogenase (NAD+) activity"/>
    <property type="evidence" value="ECO:0007669"/>
    <property type="project" value="UniProtKB-EC"/>
</dbReference>
<dbReference type="InterPro" id="IPR050463">
    <property type="entry name" value="Gfo/Idh/MocA_oxidrdct_glycsds"/>
</dbReference>
<dbReference type="AlphaFoldDB" id="A0A644ZHJ9"/>
<evidence type="ECO:0000256" key="5">
    <source>
        <dbReference type="ARBA" id="ARBA00023295"/>
    </source>
</evidence>
<accession>A0A644ZHJ9</accession>
<dbReference type="GO" id="GO:0016798">
    <property type="term" value="F:hydrolase activity, acting on glycosyl bonds"/>
    <property type="evidence" value="ECO:0007669"/>
    <property type="project" value="UniProtKB-KW"/>
</dbReference>
<dbReference type="InterPro" id="IPR000683">
    <property type="entry name" value="Gfo/Idh/MocA-like_OxRdtase_N"/>
</dbReference>
<dbReference type="Gene3D" id="3.30.360.10">
    <property type="entry name" value="Dihydrodipicolinate Reductase, domain 2"/>
    <property type="match status" value="1"/>
</dbReference>
<dbReference type="EC" id="1.1.1.18" evidence="8"/>
<keyword evidence="8" id="KW-0560">Oxidoreductase</keyword>
<protein>
    <submittedName>
        <fullName evidence="8">Inositol 2-dehydrogenase/D-chiro-inositol 3-dehydrogenase</fullName>
        <ecNumber evidence="8">1.1.1.18</ecNumber>
    </submittedName>
</protein>
<dbReference type="PROSITE" id="PS51318">
    <property type="entry name" value="TAT"/>
    <property type="match status" value="1"/>
</dbReference>
<evidence type="ECO:0000313" key="8">
    <source>
        <dbReference type="EMBL" id="MPM40382.1"/>
    </source>
</evidence>
<evidence type="ECO:0000256" key="1">
    <source>
        <dbReference type="ARBA" id="ARBA00001911"/>
    </source>
</evidence>
<keyword evidence="5" id="KW-0326">Glycosidase</keyword>
<organism evidence="8">
    <name type="scientific">bioreactor metagenome</name>
    <dbReference type="NCBI Taxonomy" id="1076179"/>
    <lineage>
        <taxon>unclassified sequences</taxon>
        <taxon>metagenomes</taxon>
        <taxon>ecological metagenomes</taxon>
    </lineage>
</organism>
<dbReference type="InterPro" id="IPR006311">
    <property type="entry name" value="TAT_signal"/>
</dbReference>
<dbReference type="Pfam" id="PF21252">
    <property type="entry name" value="Glyco_hydro_109_C"/>
    <property type="match status" value="1"/>
</dbReference>
<dbReference type="PANTHER" id="PTHR43818">
    <property type="entry name" value="BCDNA.GH03377"/>
    <property type="match status" value="1"/>
</dbReference>
<feature type="domain" description="Glycosyl hydrolase 109 C-terminal" evidence="7">
    <location>
        <begin position="236"/>
        <end position="389"/>
    </location>
</feature>
<evidence type="ECO:0000259" key="6">
    <source>
        <dbReference type="Pfam" id="PF01408"/>
    </source>
</evidence>
<keyword evidence="3" id="KW-0378">Hydrolase</keyword>
<feature type="domain" description="Gfo/Idh/MocA-like oxidoreductase N-terminal" evidence="6">
    <location>
        <begin position="100"/>
        <end position="223"/>
    </location>
</feature>
<gene>
    <name evidence="8" type="primary">iolG_64</name>
    <name evidence="8" type="ORF">SDC9_87022</name>
</gene>
<dbReference type="PANTHER" id="PTHR43818:SF1">
    <property type="entry name" value="GLYCOSYL HYDROLASE FAMILY 109 PROTEIN"/>
    <property type="match status" value="1"/>
</dbReference>
<sequence length="514" mass="58213">MPGDDFKEASLYSTVFGWKLRLSIKIKIDFSMQINRRNFLKAAGVATVSAMLPTKGISREIPAEKQQSSKSLEKIYREAYKKHSQKFNMCGYTAPKLETVRVGFVGVGNRGSAAVERISRIDGVKIVAICDELSEHAEKAKARIQTPGHPALVYSGKEDSWMEMCRRDDIDLVYVAAPWEWHAPIGVYSMRQSKHVALEIPVATTVEDCWQLVETSEETKKHCVILENCCYDFFELLTLNLARNGFFGEIVHAEGGYIHEIGESLFFRGKPGRSWRLKENMRRNGNLYPTHGLGPVAQIMNINRGNRMEYMVSMSSDDFLMNQYSQELSLKEDYFKQFEGASFRGNMNSSIIKTIKGQTILIQHDITTPRPYSRLHTISGTKATAQKYPLPPRLSMAGDHKEWLSEDKFKEIERRYNPPIIKKMQDIAKEIGGHGGMDFLMDWRLIDCLRNGLPVDMDVYDAASWSVIGPLSEWSVANRSAPIDIPDFTNGAWKKNQPHDISLKHGGTTGVVTK</sequence>
<comment type="caution">
    <text evidence="8">The sequence shown here is derived from an EMBL/GenBank/DDBJ whole genome shotgun (WGS) entry which is preliminary data.</text>
</comment>
<dbReference type="GO" id="GO:0000166">
    <property type="term" value="F:nucleotide binding"/>
    <property type="evidence" value="ECO:0007669"/>
    <property type="project" value="InterPro"/>
</dbReference>
<dbReference type="NCBIfam" id="TIGR01409">
    <property type="entry name" value="TAT_signal_seq"/>
    <property type="match status" value="1"/>
</dbReference>
<evidence type="ECO:0000256" key="4">
    <source>
        <dbReference type="ARBA" id="ARBA00023027"/>
    </source>
</evidence>
<dbReference type="InterPro" id="IPR019546">
    <property type="entry name" value="TAT_signal_bac_arc"/>
</dbReference>
<dbReference type="Pfam" id="PF10518">
    <property type="entry name" value="TAT_signal"/>
    <property type="match status" value="1"/>
</dbReference>
<dbReference type="EMBL" id="VSSQ01008979">
    <property type="protein sequence ID" value="MPM40382.1"/>
    <property type="molecule type" value="Genomic_DNA"/>
</dbReference>